<protein>
    <submittedName>
        <fullName evidence="23">Matrix metalloproteinase-11a</fullName>
    </submittedName>
</protein>
<keyword evidence="12" id="KW-0482">Metalloprotease</keyword>
<keyword evidence="11 20" id="KW-1133">Transmembrane helix</keyword>
<dbReference type="Pfam" id="PF04511">
    <property type="entry name" value="DER1"/>
    <property type="match status" value="1"/>
</dbReference>
<feature type="transmembrane region" description="Helical" evidence="20">
    <location>
        <begin position="586"/>
        <end position="611"/>
    </location>
</feature>
<evidence type="ECO:0000256" key="10">
    <source>
        <dbReference type="ARBA" id="ARBA00022837"/>
    </source>
</evidence>
<dbReference type="InterPro" id="IPR036375">
    <property type="entry name" value="Hemopexin-like_dom_sf"/>
</dbReference>
<dbReference type="InterPro" id="IPR018486">
    <property type="entry name" value="Hemopexin_CS"/>
</dbReference>
<accession>A0A9E8DEX7</accession>
<feature type="signal peptide" evidence="21">
    <location>
        <begin position="1"/>
        <end position="22"/>
    </location>
</feature>
<dbReference type="Gene3D" id="3.40.390.10">
    <property type="entry name" value="Collagenase (Catalytic Domain)"/>
    <property type="match status" value="1"/>
</dbReference>
<feature type="binding site" evidence="17">
    <location>
        <position position="348"/>
    </location>
    <ligand>
        <name>Ca(2+)</name>
        <dbReference type="ChEBI" id="CHEBI:29108"/>
        <label>5</label>
    </ligand>
</feature>
<feature type="binding site" evidence="17">
    <location>
        <position position="188"/>
    </location>
    <ligand>
        <name>Ca(2+)</name>
        <dbReference type="ChEBI" id="CHEBI:29108"/>
        <label>2</label>
    </ligand>
</feature>
<keyword evidence="13 20" id="KW-0472">Membrane</keyword>
<dbReference type="GO" id="GO:0005615">
    <property type="term" value="C:extracellular space"/>
    <property type="evidence" value="ECO:0007669"/>
    <property type="project" value="TreeGrafter"/>
</dbReference>
<evidence type="ECO:0000256" key="6">
    <source>
        <dbReference type="ARBA" id="ARBA00022729"/>
    </source>
</evidence>
<dbReference type="EMBL" id="OL711869">
    <property type="protein sequence ID" value="UZH45406.1"/>
    <property type="molecule type" value="mRNA"/>
</dbReference>
<dbReference type="GO" id="GO:0010498">
    <property type="term" value="P:proteasomal protein catabolic process"/>
    <property type="evidence" value="ECO:0007669"/>
    <property type="project" value="UniProtKB-ARBA"/>
</dbReference>
<keyword evidence="3" id="KW-0645">Protease</keyword>
<feature type="binding site" evidence="17">
    <location>
        <position position="195"/>
    </location>
    <ligand>
        <name>Ca(2+)</name>
        <dbReference type="ChEBI" id="CHEBI:29108"/>
        <label>3</label>
    </ligand>
</feature>
<feature type="binding site" evidence="17">
    <location>
        <position position="164"/>
    </location>
    <ligand>
        <name>Zn(2+)</name>
        <dbReference type="ChEBI" id="CHEBI:29105"/>
        <label>1</label>
    </ligand>
</feature>
<dbReference type="InterPro" id="IPR006026">
    <property type="entry name" value="Peptidase_Metallo"/>
</dbReference>
<dbReference type="GO" id="GO:0033554">
    <property type="term" value="P:cellular response to stress"/>
    <property type="evidence" value="ECO:0007669"/>
    <property type="project" value="UniProtKB-ARBA"/>
</dbReference>
<feature type="binding site" evidence="17">
    <location>
        <position position="222"/>
    </location>
    <ligand>
        <name>Zn(2+)</name>
        <dbReference type="ChEBI" id="CHEBI:29105"/>
        <label>2</label>
        <note>catalytic</note>
    </ligand>
</feature>
<reference evidence="23" key="1">
    <citation type="submission" date="2021-12" db="EMBL/GenBank/DDBJ databases">
        <authorList>
            <person name="Renchi Z."/>
        </authorList>
    </citation>
    <scope>NUCLEOTIDE SEQUENCE</scope>
</reference>
<comment type="cofactor">
    <cofactor evidence="17">
        <name>Ca(2+)</name>
        <dbReference type="ChEBI" id="CHEBI:29108"/>
    </cofactor>
    <text evidence="17">Can bind about 5 Ca(2+) ions per subunit.</text>
</comment>
<dbReference type="GO" id="GO:0030574">
    <property type="term" value="P:collagen catabolic process"/>
    <property type="evidence" value="ECO:0007669"/>
    <property type="project" value="TreeGrafter"/>
</dbReference>
<keyword evidence="8" id="KW-0378">Hydrolase</keyword>
<dbReference type="SMART" id="SM00235">
    <property type="entry name" value="ZnMc"/>
    <property type="match status" value="1"/>
</dbReference>
<dbReference type="CDD" id="cd00094">
    <property type="entry name" value="HX"/>
    <property type="match status" value="1"/>
</dbReference>
<feature type="binding site" evidence="17">
    <location>
        <position position="162"/>
    </location>
    <ligand>
        <name>Zn(2+)</name>
        <dbReference type="ChEBI" id="CHEBI:29105"/>
        <label>1</label>
    </ligand>
</feature>
<dbReference type="PROSITE" id="PS51642">
    <property type="entry name" value="HEMOPEXIN_2"/>
    <property type="match status" value="3"/>
</dbReference>
<feature type="repeat" description="Hemopexin" evidence="18">
    <location>
        <begin position="436"/>
        <end position="483"/>
    </location>
</feature>
<dbReference type="AlphaFoldDB" id="A0A9E8DEX7"/>
<dbReference type="InterPro" id="IPR007599">
    <property type="entry name" value="DER1"/>
</dbReference>
<feature type="binding site" evidence="17">
    <location>
        <position position="192"/>
    </location>
    <ligand>
        <name>Ca(2+)</name>
        <dbReference type="ChEBI" id="CHEBI:29108"/>
        <label>3</label>
    </ligand>
</feature>
<dbReference type="InterPro" id="IPR024079">
    <property type="entry name" value="MetalloPept_cat_dom_sf"/>
</dbReference>
<feature type="binding site" evidence="17">
    <location>
        <position position="392"/>
    </location>
    <ligand>
        <name>Ca(2+)</name>
        <dbReference type="ChEBI" id="CHEBI:29108"/>
        <label>5</label>
    </ligand>
</feature>
<comment type="similarity">
    <text evidence="2">Belongs to the peptidase M10A family.</text>
</comment>
<evidence type="ECO:0000256" key="20">
    <source>
        <dbReference type="SAM" id="Phobius"/>
    </source>
</evidence>
<keyword evidence="7" id="KW-0677">Repeat</keyword>
<name>A0A9E8DEX7_SCAAR</name>
<comment type="cofactor">
    <cofactor evidence="17">
        <name>Zn(2+)</name>
        <dbReference type="ChEBI" id="CHEBI:29105"/>
    </cofactor>
    <text evidence="17">Binds 2 Zn(2+) ions per subunit.</text>
</comment>
<comment type="subcellular location">
    <subcellularLocation>
        <location evidence="1">Membrane</location>
        <topology evidence="1">Multi-pass membrane protein</topology>
    </subcellularLocation>
</comment>
<dbReference type="SUPFAM" id="SSF50923">
    <property type="entry name" value="Hemopexin-like domain"/>
    <property type="match status" value="1"/>
</dbReference>
<dbReference type="InterPro" id="IPR033739">
    <property type="entry name" value="M10A_MMP"/>
</dbReference>
<dbReference type="CDD" id="cd04278">
    <property type="entry name" value="ZnMc_MMP"/>
    <property type="match status" value="1"/>
</dbReference>
<feature type="binding site" evidence="17">
    <location>
        <position position="190"/>
    </location>
    <ligand>
        <name>Zn(2+)</name>
        <dbReference type="ChEBI" id="CHEBI:29105"/>
        <label>1</label>
    </ligand>
</feature>
<feature type="binding site" evidence="17">
    <location>
        <position position="226"/>
    </location>
    <ligand>
        <name>Zn(2+)</name>
        <dbReference type="ChEBI" id="CHEBI:29105"/>
        <label>2</label>
        <note>catalytic</note>
    </ligand>
</feature>
<feature type="binding site" evidence="17">
    <location>
        <position position="240"/>
    </location>
    <ligand>
        <name>Zn(2+)</name>
        <dbReference type="ChEBI" id="CHEBI:29105"/>
        <label>2</label>
        <note>catalytic</note>
    </ligand>
</feature>
<dbReference type="GO" id="GO:0030198">
    <property type="term" value="P:extracellular matrix organization"/>
    <property type="evidence" value="ECO:0007669"/>
    <property type="project" value="TreeGrafter"/>
</dbReference>
<evidence type="ECO:0000256" key="5">
    <source>
        <dbReference type="ARBA" id="ARBA00022723"/>
    </source>
</evidence>
<feature type="region of interest" description="Disordered" evidence="19">
    <location>
        <begin position="257"/>
        <end position="292"/>
    </location>
</feature>
<keyword evidence="4 20" id="KW-0812">Transmembrane</keyword>
<evidence type="ECO:0000256" key="2">
    <source>
        <dbReference type="ARBA" id="ARBA00010370"/>
    </source>
</evidence>
<dbReference type="SUPFAM" id="SSF144091">
    <property type="entry name" value="Rhomboid-like"/>
    <property type="match status" value="1"/>
</dbReference>
<dbReference type="InterPro" id="IPR018487">
    <property type="entry name" value="Hemopexin-like_repeat"/>
</dbReference>
<evidence type="ECO:0000256" key="7">
    <source>
        <dbReference type="ARBA" id="ARBA00022737"/>
    </source>
</evidence>
<dbReference type="SMART" id="SM00120">
    <property type="entry name" value="HX"/>
    <property type="match status" value="4"/>
</dbReference>
<dbReference type="InterPro" id="IPR000585">
    <property type="entry name" value="Hemopexin-like_dom"/>
</dbReference>
<dbReference type="Pfam" id="PF00413">
    <property type="entry name" value="Peptidase_M10"/>
    <property type="match status" value="1"/>
</dbReference>
<evidence type="ECO:0000256" key="12">
    <source>
        <dbReference type="ARBA" id="ARBA00023049"/>
    </source>
</evidence>
<gene>
    <name evidence="23" type="primary">mmp11a</name>
</gene>
<dbReference type="FunFam" id="2.110.10.10:FF:000005">
    <property type="entry name" value="Stromelysin-3 preproprotein"/>
    <property type="match status" value="1"/>
</dbReference>
<dbReference type="PRINTS" id="PR00138">
    <property type="entry name" value="MATRIXIN"/>
</dbReference>
<feature type="domain" description="Peptidase metallopeptidase" evidence="22">
    <location>
        <begin position="95"/>
        <end position="266"/>
    </location>
</feature>
<feature type="repeat" description="Hemopexin" evidence="18">
    <location>
        <begin position="293"/>
        <end position="341"/>
    </location>
</feature>
<evidence type="ECO:0000259" key="22">
    <source>
        <dbReference type="SMART" id="SM00235"/>
    </source>
</evidence>
<keyword evidence="14" id="KW-0865">Zymogen</keyword>
<dbReference type="PROSITE" id="PS00024">
    <property type="entry name" value="HEMOPEXIN"/>
    <property type="match status" value="1"/>
</dbReference>
<feature type="binding site" evidence="17">
    <location>
        <position position="170"/>
    </location>
    <ligand>
        <name>Ca(2+)</name>
        <dbReference type="ChEBI" id="CHEBI:29108"/>
        <label>3</label>
    </ligand>
</feature>
<dbReference type="GO" id="GO:0031012">
    <property type="term" value="C:extracellular matrix"/>
    <property type="evidence" value="ECO:0007669"/>
    <property type="project" value="InterPro"/>
</dbReference>
<proteinExistence type="evidence at transcript level"/>
<dbReference type="GO" id="GO:0005783">
    <property type="term" value="C:endoplasmic reticulum"/>
    <property type="evidence" value="ECO:0007669"/>
    <property type="project" value="UniProtKB-ARBA"/>
</dbReference>
<evidence type="ECO:0000256" key="1">
    <source>
        <dbReference type="ARBA" id="ARBA00004141"/>
    </source>
</evidence>
<dbReference type="InterPro" id="IPR001818">
    <property type="entry name" value="Pept_M10_metallopeptidase"/>
</dbReference>
<dbReference type="Gene3D" id="2.110.10.10">
    <property type="entry name" value="Hemopexin-like domain"/>
    <property type="match status" value="1"/>
</dbReference>
<feature type="binding site" description="in inhibited form" evidence="17">
    <location>
        <position position="74"/>
    </location>
    <ligand>
        <name>Zn(2+)</name>
        <dbReference type="ChEBI" id="CHEBI:29105"/>
        <label>2</label>
        <note>catalytic</note>
    </ligand>
</feature>
<feature type="repeat" description="Hemopexin" evidence="18">
    <location>
        <begin position="342"/>
        <end position="386"/>
    </location>
</feature>
<evidence type="ECO:0000256" key="17">
    <source>
        <dbReference type="PIRSR" id="PIRSR621190-2"/>
    </source>
</evidence>
<evidence type="ECO:0000256" key="16">
    <source>
        <dbReference type="PIRSR" id="PIRSR621190-1"/>
    </source>
</evidence>
<feature type="binding site" evidence="17">
    <location>
        <position position="232"/>
    </location>
    <ligand>
        <name>Zn(2+)</name>
        <dbReference type="ChEBI" id="CHEBI:29105"/>
        <label>2</label>
        <note>catalytic</note>
    </ligand>
</feature>
<feature type="binding site" evidence="17">
    <location>
        <position position="346"/>
    </location>
    <ligand>
        <name>Ca(2+)</name>
        <dbReference type="ChEBI" id="CHEBI:29108"/>
        <label>4</label>
    </ligand>
</feature>
<keyword evidence="6 21" id="KW-0732">Signal</keyword>
<feature type="binding site" evidence="17">
    <location>
        <position position="440"/>
    </location>
    <ligand>
        <name>Ca(2+)</name>
        <dbReference type="ChEBI" id="CHEBI:29108"/>
        <label>4</label>
    </ligand>
</feature>
<evidence type="ECO:0000256" key="15">
    <source>
        <dbReference type="ARBA" id="ARBA00023157"/>
    </source>
</evidence>
<evidence type="ECO:0000256" key="14">
    <source>
        <dbReference type="ARBA" id="ARBA00023145"/>
    </source>
</evidence>
<dbReference type="InterPro" id="IPR021190">
    <property type="entry name" value="Pept_M10A"/>
</dbReference>
<feature type="binding site" evidence="17">
    <location>
        <position position="177"/>
    </location>
    <ligand>
        <name>Zn(2+)</name>
        <dbReference type="ChEBI" id="CHEBI:29105"/>
        <label>1</label>
    </ligand>
</feature>
<keyword evidence="15" id="KW-1015">Disulfide bond</keyword>
<feature type="binding site" evidence="17">
    <location>
        <position position="301"/>
    </location>
    <ligand>
        <name>Ca(2+)</name>
        <dbReference type="ChEBI" id="CHEBI:29108"/>
        <label>4</label>
    </ligand>
</feature>
<evidence type="ECO:0000256" key="4">
    <source>
        <dbReference type="ARBA" id="ARBA00022692"/>
    </source>
</evidence>
<evidence type="ECO:0000256" key="3">
    <source>
        <dbReference type="ARBA" id="ARBA00022670"/>
    </source>
</evidence>
<dbReference type="PANTHER" id="PTHR10201">
    <property type="entry name" value="MATRIX METALLOPROTEINASE"/>
    <property type="match status" value="1"/>
</dbReference>
<keyword evidence="9 17" id="KW-0862">Zinc</keyword>
<dbReference type="InterPro" id="IPR035952">
    <property type="entry name" value="Rhomboid-like_sf"/>
</dbReference>
<dbReference type="GO" id="GO:0004222">
    <property type="term" value="F:metalloendopeptidase activity"/>
    <property type="evidence" value="ECO:0007669"/>
    <property type="project" value="InterPro"/>
</dbReference>
<dbReference type="GO" id="GO:0008270">
    <property type="term" value="F:zinc ion binding"/>
    <property type="evidence" value="ECO:0007669"/>
    <property type="project" value="InterPro"/>
</dbReference>
<dbReference type="PANTHER" id="PTHR10201:SF20">
    <property type="entry name" value="STROMELYSIN-3"/>
    <property type="match status" value="1"/>
</dbReference>
<evidence type="ECO:0000256" key="8">
    <source>
        <dbReference type="ARBA" id="ARBA00022801"/>
    </source>
</evidence>
<keyword evidence="5 17" id="KW-0479">Metal-binding</keyword>
<evidence type="ECO:0000256" key="11">
    <source>
        <dbReference type="ARBA" id="ARBA00022989"/>
    </source>
</evidence>
<dbReference type="SUPFAM" id="SSF55486">
    <property type="entry name" value="Metalloproteases ('zincins'), catalytic domain"/>
    <property type="match status" value="1"/>
</dbReference>
<feature type="chain" id="PRO_5039705112" evidence="21">
    <location>
        <begin position="23"/>
        <end position="712"/>
    </location>
</feature>
<sequence>MRTFLVMCCCVFALQCLPSTLCLPVRGSSRYKVAAISDKFPDLKKRGKVPHTQDLLKETSLPTNTSNTWNRPRCGVPDYPIEKEVHYRGQHRQRRFVLYGGRLEKTDLTYRIVRFPWQMGEEKVRRVFREALKIWSDVTPLTFTEIRSGKADIRIDFTRYWHGDNLPFDGPGGILAHAFFPKTHRQGDIHFDYDESWTLGNHMGSKITTVCHSTDLLQVAAHEFGHVLGLQHSRVPGAIMSAYYSFSYPPRLSEDDKKGIQHLYGTPPQVLPSPPPPPPPPSNPETNEIVTNPDACQTDFDAVSMIRGELFFFKSGYVWRIRDGHLESGYPALASRHWKGIPDNIDAAFEDKSGNIWFFQGENYWVFDAERQIRGPEFIRSLGLSVSGIQAALRWGHDSNYNTYFFKSGSYWRFSPRENQVESIYPRSMQDWSGIPDDVDAAFRDIYGYAHFIRGRQYWKFDPVGMNSLEGYPRYIGVDFFGCRSIRDVCMFKGMKQAPLNLVCFTPLHFINTQISYTFFSGKPSEAAAVAAVMAHSFTQEYFQIPVVTRAYTTACVLTTAAVQLEVITPFQLYFNPELIIKRYQIWRLISSFLFFGSLGFSFMFNIIFLYLLPQCLLSAELQPGVPEKTLLLLLRSITLGLGKIWVRNSDFRGISVGHMYYFLEDVFPNQPGGKKLLMTPGLLRTMFDRPENPDYRSLHEEHRVGELQQDD</sequence>
<dbReference type="GO" id="GO:0016020">
    <property type="term" value="C:membrane"/>
    <property type="evidence" value="ECO:0007669"/>
    <property type="project" value="UniProtKB-SubCell"/>
</dbReference>
<feature type="compositionally biased region" description="Pro residues" evidence="19">
    <location>
        <begin position="269"/>
        <end position="283"/>
    </location>
</feature>
<feature type="active site" evidence="16">
    <location>
        <position position="223"/>
    </location>
</feature>
<dbReference type="Pfam" id="PF00045">
    <property type="entry name" value="Hemopexin"/>
    <property type="match status" value="4"/>
</dbReference>
<evidence type="ECO:0000256" key="18">
    <source>
        <dbReference type="PROSITE-ProRule" id="PRU01011"/>
    </source>
</evidence>
<feature type="binding site" evidence="17">
    <location>
        <position position="195"/>
    </location>
    <ligand>
        <name>Ca(2+)</name>
        <dbReference type="ChEBI" id="CHEBI:29108"/>
        <label>1</label>
    </ligand>
</feature>
<evidence type="ECO:0000256" key="9">
    <source>
        <dbReference type="ARBA" id="ARBA00022833"/>
    </source>
</evidence>
<feature type="binding site" evidence="17">
    <location>
        <position position="169"/>
    </location>
    <ligand>
        <name>Ca(2+)</name>
        <dbReference type="ChEBI" id="CHEBI:29108"/>
        <label>3</label>
    </ligand>
</feature>
<evidence type="ECO:0000256" key="21">
    <source>
        <dbReference type="SAM" id="SignalP"/>
    </source>
</evidence>
<feature type="binding site" evidence="17">
    <location>
        <position position="152"/>
    </location>
    <ligand>
        <name>Ca(2+)</name>
        <dbReference type="ChEBI" id="CHEBI:29108"/>
        <label>2</label>
    </ligand>
</feature>
<evidence type="ECO:0000256" key="13">
    <source>
        <dbReference type="ARBA" id="ARBA00023136"/>
    </source>
</evidence>
<organism evidence="23">
    <name type="scientific">Scatophagus argus</name>
    <name type="common">Spotted scat</name>
    <name type="synonym">Chaetodon argus</name>
    <dbReference type="NCBI Taxonomy" id="75038"/>
    <lineage>
        <taxon>Eukaryota</taxon>
        <taxon>Metazoa</taxon>
        <taxon>Chordata</taxon>
        <taxon>Craniata</taxon>
        <taxon>Vertebrata</taxon>
        <taxon>Euteleostomi</taxon>
        <taxon>Actinopterygii</taxon>
        <taxon>Neopterygii</taxon>
        <taxon>Teleostei</taxon>
        <taxon>Neoteleostei</taxon>
        <taxon>Acanthomorphata</taxon>
        <taxon>Eupercaria</taxon>
        <taxon>Scatophagidae</taxon>
        <taxon>Scatophagus</taxon>
    </lineage>
</organism>
<keyword evidence="10 17" id="KW-0106">Calcium</keyword>
<evidence type="ECO:0000256" key="19">
    <source>
        <dbReference type="SAM" id="MobiDB-lite"/>
    </source>
</evidence>
<evidence type="ECO:0000313" key="23">
    <source>
        <dbReference type="EMBL" id="UZH45406.1"/>
    </source>
</evidence>